<dbReference type="InterPro" id="IPR051531">
    <property type="entry name" value="N-acetyltransferase"/>
</dbReference>
<dbReference type="BioCyc" id="SESP1179773:BN6_RS20585-MONOMER"/>
<evidence type="ECO:0000313" key="4">
    <source>
        <dbReference type="Proteomes" id="UP000006281"/>
    </source>
</evidence>
<evidence type="ECO:0000313" key="3">
    <source>
        <dbReference type="EMBL" id="CCH31538.1"/>
    </source>
</evidence>
<dbReference type="EMBL" id="HE804045">
    <property type="protein sequence ID" value="CCH31538.1"/>
    <property type="molecule type" value="Genomic_DNA"/>
</dbReference>
<feature type="region of interest" description="Disordered" evidence="1">
    <location>
        <begin position="158"/>
        <end position="183"/>
    </location>
</feature>
<accession>K0K4U1</accession>
<name>K0K4U1_SACES</name>
<dbReference type="Proteomes" id="UP000006281">
    <property type="component" value="Chromosome"/>
</dbReference>
<dbReference type="SUPFAM" id="SSF55729">
    <property type="entry name" value="Acyl-CoA N-acyltransferases (Nat)"/>
    <property type="match status" value="1"/>
</dbReference>
<dbReference type="GO" id="GO:0016747">
    <property type="term" value="F:acyltransferase activity, transferring groups other than amino-acyl groups"/>
    <property type="evidence" value="ECO:0007669"/>
    <property type="project" value="InterPro"/>
</dbReference>
<dbReference type="Pfam" id="PF13302">
    <property type="entry name" value="Acetyltransf_3"/>
    <property type="match status" value="1"/>
</dbReference>
<protein>
    <recommendedName>
        <fullName evidence="2">N-acetyltransferase domain-containing protein</fullName>
    </recommendedName>
</protein>
<dbReference type="InterPro" id="IPR016181">
    <property type="entry name" value="Acyl_CoA_acyltransferase"/>
</dbReference>
<feature type="domain" description="N-acetyltransferase" evidence="2">
    <location>
        <begin position="31"/>
        <end position="167"/>
    </location>
</feature>
<gene>
    <name evidence="3" type="ordered locus">BN6_42530</name>
</gene>
<dbReference type="STRING" id="1179773.BN6_42530"/>
<dbReference type="OrthoDB" id="4403558at2"/>
<dbReference type="PROSITE" id="PS51186">
    <property type="entry name" value="GNAT"/>
    <property type="match status" value="1"/>
</dbReference>
<reference evidence="3 4" key="1">
    <citation type="journal article" date="2012" name="BMC Genomics">
        <title>Complete genome sequence of Saccharothrix espanaensis DSM 44229T and comparison to the other completely sequenced Pseudonocardiaceae.</title>
        <authorList>
            <person name="Strobel T."/>
            <person name="Al-Dilaimi A."/>
            <person name="Blom J."/>
            <person name="Gessner A."/>
            <person name="Kalinowski J."/>
            <person name="Luzhetska M."/>
            <person name="Puhler A."/>
            <person name="Szczepanowski R."/>
            <person name="Bechthold A."/>
            <person name="Ruckert C."/>
        </authorList>
    </citation>
    <scope>NUCLEOTIDE SEQUENCE [LARGE SCALE GENOMIC DNA]</scope>
    <source>
        <strain evidence="4">ATCC 51144 / DSM 44229 / JCM 9112 / NBRC 15066 / NRRL 15764</strain>
    </source>
</reference>
<dbReference type="AlphaFoldDB" id="K0K4U1"/>
<evidence type="ECO:0000256" key="1">
    <source>
        <dbReference type="SAM" id="MobiDB-lite"/>
    </source>
</evidence>
<evidence type="ECO:0000259" key="2">
    <source>
        <dbReference type="PROSITE" id="PS51186"/>
    </source>
</evidence>
<sequence length="198" mass="21363">MHAEPVSSDRLLLEPLRVGHAEEMAVVLAAPELYTFTGGEPPTVDDLSRTYARQVRGRSADGGQWWLNWVVRRRDTGHAVGYVQATVDTARPAAELAWVVGTAHQGLGFAQEAAGLVVDALRAAGITRFTAHVHPDHAASAAVARRVGLLLTDTVEDGEQRWESPCRSPPVPHGARHQRSPSRRAAAAIWINTESCSA</sequence>
<proteinExistence type="predicted"/>
<dbReference type="eggNOG" id="COG1670">
    <property type="taxonomic scope" value="Bacteria"/>
</dbReference>
<dbReference type="KEGG" id="sesp:BN6_42530"/>
<keyword evidence="4" id="KW-1185">Reference proteome</keyword>
<dbReference type="InterPro" id="IPR000182">
    <property type="entry name" value="GNAT_dom"/>
</dbReference>
<dbReference type="Gene3D" id="3.40.630.30">
    <property type="match status" value="1"/>
</dbReference>
<dbReference type="PATRIC" id="fig|1179773.3.peg.4257"/>
<dbReference type="HOGENOM" id="CLU_101396_0_0_11"/>
<organism evidence="3 4">
    <name type="scientific">Saccharothrix espanaensis (strain ATCC 51144 / DSM 44229 / JCM 9112 / NBRC 15066 / NRRL 15764)</name>
    <dbReference type="NCBI Taxonomy" id="1179773"/>
    <lineage>
        <taxon>Bacteria</taxon>
        <taxon>Bacillati</taxon>
        <taxon>Actinomycetota</taxon>
        <taxon>Actinomycetes</taxon>
        <taxon>Pseudonocardiales</taxon>
        <taxon>Pseudonocardiaceae</taxon>
        <taxon>Saccharothrix</taxon>
    </lineage>
</organism>
<dbReference type="PANTHER" id="PTHR43792">
    <property type="entry name" value="GNAT FAMILY, PUTATIVE (AFU_ORTHOLOGUE AFUA_3G00765)-RELATED-RELATED"/>
    <property type="match status" value="1"/>
</dbReference>